<keyword evidence="3" id="KW-1185">Reference proteome</keyword>
<protein>
    <submittedName>
        <fullName evidence="2">Uncharacterized protein</fullName>
    </submittedName>
</protein>
<proteinExistence type="predicted"/>
<evidence type="ECO:0000256" key="1">
    <source>
        <dbReference type="SAM" id="Phobius"/>
    </source>
</evidence>
<sequence>MVGMVGSILIIVFGLVTALAGFLDQNSADKAYVVEFKHLNEECSPAHELHINVSNGEPLPCVRSGFLPTSHKAQLEGFTEAQTDQVTKLAALLGRNGLSETEQHQIQAEVDRILASVPEAGRKQYTATVRIGGLWGEPLGWVAIGAVVVSALGCAGCFRLAAGQ</sequence>
<feature type="transmembrane region" description="Helical" evidence="1">
    <location>
        <begin position="139"/>
        <end position="162"/>
    </location>
</feature>
<keyword evidence="1" id="KW-0472">Membrane</keyword>
<comment type="caution">
    <text evidence="2">The sequence shown here is derived from an EMBL/GenBank/DDBJ whole genome shotgun (WGS) entry which is preliminary data.</text>
</comment>
<reference evidence="3" key="1">
    <citation type="journal article" date="2019" name="Int. J. Syst. Evol. Microbiol.">
        <title>The Global Catalogue of Microorganisms (GCM) 10K type strain sequencing project: providing services to taxonomists for standard genome sequencing and annotation.</title>
        <authorList>
            <consortium name="The Broad Institute Genomics Platform"/>
            <consortium name="The Broad Institute Genome Sequencing Center for Infectious Disease"/>
            <person name="Wu L."/>
            <person name="Ma J."/>
        </authorList>
    </citation>
    <scope>NUCLEOTIDE SEQUENCE [LARGE SCALE GENOMIC DNA]</scope>
    <source>
        <strain evidence="3">JCM 31696</strain>
    </source>
</reference>
<keyword evidence="1" id="KW-1133">Transmembrane helix</keyword>
<gene>
    <name evidence="2" type="ORF">ACFQ07_21415</name>
</gene>
<feature type="non-terminal residue" evidence="2">
    <location>
        <position position="164"/>
    </location>
</feature>
<organism evidence="2 3">
    <name type="scientific">Actinomadura adrarensis</name>
    <dbReference type="NCBI Taxonomy" id="1819600"/>
    <lineage>
        <taxon>Bacteria</taxon>
        <taxon>Bacillati</taxon>
        <taxon>Actinomycetota</taxon>
        <taxon>Actinomycetes</taxon>
        <taxon>Streptosporangiales</taxon>
        <taxon>Thermomonosporaceae</taxon>
        <taxon>Actinomadura</taxon>
    </lineage>
</organism>
<dbReference type="Proteomes" id="UP001597083">
    <property type="component" value="Unassembled WGS sequence"/>
</dbReference>
<accession>A0ABW3CKA9</accession>
<name>A0ABW3CKA9_9ACTN</name>
<keyword evidence="1" id="KW-0812">Transmembrane</keyword>
<dbReference type="EMBL" id="JBHTIR010003194">
    <property type="protein sequence ID" value="MFD0854813.1"/>
    <property type="molecule type" value="Genomic_DNA"/>
</dbReference>
<evidence type="ECO:0000313" key="3">
    <source>
        <dbReference type="Proteomes" id="UP001597083"/>
    </source>
</evidence>
<evidence type="ECO:0000313" key="2">
    <source>
        <dbReference type="EMBL" id="MFD0854813.1"/>
    </source>
</evidence>